<feature type="region of interest" description="Disordered" evidence="5">
    <location>
        <begin position="1"/>
        <end position="27"/>
    </location>
</feature>
<dbReference type="Gene3D" id="2.130.10.10">
    <property type="entry name" value="YVTN repeat-like/Quinoprotein amine dehydrogenase"/>
    <property type="match status" value="1"/>
</dbReference>
<dbReference type="GO" id="GO:0042254">
    <property type="term" value="P:ribosome biogenesis"/>
    <property type="evidence" value="ECO:0007669"/>
    <property type="project" value="TreeGrafter"/>
</dbReference>
<dbReference type="InterPro" id="IPR001680">
    <property type="entry name" value="WD40_rpt"/>
</dbReference>
<keyword evidence="1 4" id="KW-0853">WD repeat</keyword>
<dbReference type="Pfam" id="PF12265">
    <property type="entry name" value="CAF1C_H4-bd"/>
    <property type="match status" value="1"/>
</dbReference>
<evidence type="ECO:0000313" key="7">
    <source>
        <dbReference type="EMBL" id="KAK6949861.1"/>
    </source>
</evidence>
<evidence type="ECO:0000256" key="5">
    <source>
        <dbReference type="SAM" id="MobiDB-lite"/>
    </source>
</evidence>
<evidence type="ECO:0000313" key="8">
    <source>
        <dbReference type="Proteomes" id="UP001369815"/>
    </source>
</evidence>
<feature type="compositionally biased region" description="Acidic residues" evidence="5">
    <location>
        <begin position="167"/>
        <end position="183"/>
    </location>
</feature>
<feature type="repeat" description="WD" evidence="4">
    <location>
        <begin position="304"/>
        <end position="346"/>
    </location>
</feature>
<evidence type="ECO:0000256" key="2">
    <source>
        <dbReference type="ARBA" id="ARBA00022737"/>
    </source>
</evidence>
<gene>
    <name evidence="7" type="ORF">Daesc_008184</name>
</gene>
<keyword evidence="8" id="KW-1185">Reference proteome</keyword>
<dbReference type="GO" id="GO:0005730">
    <property type="term" value="C:nucleolus"/>
    <property type="evidence" value="ECO:0007669"/>
    <property type="project" value="TreeGrafter"/>
</dbReference>
<comment type="caution">
    <text evidence="7">The sequence shown here is derived from an EMBL/GenBank/DDBJ whole genome shotgun (WGS) entry which is preliminary data.</text>
</comment>
<dbReference type="PROSITE" id="PS50294">
    <property type="entry name" value="WD_REPEATS_REGION"/>
    <property type="match status" value="2"/>
</dbReference>
<dbReference type="PANTHER" id="PTHR45903">
    <property type="entry name" value="GLUTAMATE-RICH WD REPEAT-CONTAINING PROTEIN 1"/>
    <property type="match status" value="1"/>
</dbReference>
<dbReference type="InterPro" id="IPR020472">
    <property type="entry name" value="WD40_PAC1"/>
</dbReference>
<proteinExistence type="predicted"/>
<evidence type="ECO:0000256" key="1">
    <source>
        <dbReference type="ARBA" id="ARBA00022574"/>
    </source>
</evidence>
<dbReference type="PANTHER" id="PTHR45903:SF1">
    <property type="entry name" value="GLUTAMATE-RICH WD REPEAT-CONTAINING PROTEIN 1"/>
    <property type="match status" value="1"/>
</dbReference>
<dbReference type="InterPro" id="IPR051972">
    <property type="entry name" value="Glutamate-rich_WD_repeat"/>
</dbReference>
<feature type="domain" description="Histone-binding protein RBBP4-like N-terminal" evidence="6">
    <location>
        <begin position="97"/>
        <end position="158"/>
    </location>
</feature>
<dbReference type="PROSITE" id="PS50082">
    <property type="entry name" value="WD_REPEATS_2"/>
    <property type="match status" value="2"/>
</dbReference>
<dbReference type="InterPro" id="IPR036322">
    <property type="entry name" value="WD40_repeat_dom_sf"/>
</dbReference>
<name>A0AAX6MCE5_9PEZI</name>
<dbReference type="Proteomes" id="UP001369815">
    <property type="component" value="Unassembled WGS sequence"/>
</dbReference>
<dbReference type="InterPro" id="IPR015943">
    <property type="entry name" value="WD40/YVTN_repeat-like_dom_sf"/>
</dbReference>
<dbReference type="SMART" id="SM00320">
    <property type="entry name" value="WD40"/>
    <property type="match status" value="4"/>
</dbReference>
<dbReference type="SUPFAM" id="SSF50978">
    <property type="entry name" value="WD40 repeat-like"/>
    <property type="match status" value="1"/>
</dbReference>
<feature type="region of interest" description="Disordered" evidence="5">
    <location>
        <begin position="156"/>
        <end position="217"/>
    </location>
</feature>
<organism evidence="7 8">
    <name type="scientific">Daldinia eschscholtzii</name>
    <dbReference type="NCBI Taxonomy" id="292717"/>
    <lineage>
        <taxon>Eukaryota</taxon>
        <taxon>Fungi</taxon>
        <taxon>Dikarya</taxon>
        <taxon>Ascomycota</taxon>
        <taxon>Pezizomycotina</taxon>
        <taxon>Sordariomycetes</taxon>
        <taxon>Xylariomycetidae</taxon>
        <taxon>Xylariales</taxon>
        <taxon>Hypoxylaceae</taxon>
        <taxon>Daldinia</taxon>
    </lineage>
</organism>
<evidence type="ECO:0000256" key="4">
    <source>
        <dbReference type="PROSITE-ProRule" id="PRU00221"/>
    </source>
</evidence>
<sequence length="499" mass="55193">MSKRTADVGDEHTPLKGGVRPEPMDLDDKEMGEFADEFEDEFESEDEIFEAGVDGRPDAEREAEENAAGAMDVDDSTFIVGRNKLEAGQHLAPDLGTYEMLHNLSTPWPCLSFDIVRDSLGDNREKVYPATMYTVAGTQAESKREKENQLMIMKFSGLSRMQKDNQDSESEDDSDSDDEESDPILESKSIPLTSTTNRIRCHQIPSQDPSKPPTTLTATMTESTNIFIHDVTPHLASFDNPGTVITPQQNKPLSTIRAHKSEGYALDWSPMVPGGKLLTGDNDGLIYVTTRTDGGGWVTDNRAFQGHTSSVEDIQWSPQEASVFASASSDGTVRVWDVRSKSRKPAITVQVSSVDVNVMSWSRLTTHLLATGADDGVWGVWDLRQWKGGAQKPSPIASFNYHKEQITSVEWHPTDDSMVAVAAGDHKVTLWDLSVELDDEESKDTAGVKDMPPQLLFEHISEHAKELHWHPQIPGTLIATGQEFSVFRPIPVVYGIHAK</sequence>
<protein>
    <recommendedName>
        <fullName evidence="3">Glutamate-rich WD repeat-containing protein 1</fullName>
    </recommendedName>
</protein>
<dbReference type="EMBL" id="JBANMG010000008">
    <property type="protein sequence ID" value="KAK6949861.1"/>
    <property type="molecule type" value="Genomic_DNA"/>
</dbReference>
<feature type="repeat" description="WD" evidence="4">
    <location>
        <begin position="399"/>
        <end position="434"/>
    </location>
</feature>
<feature type="compositionally biased region" description="Polar residues" evidence="5">
    <location>
        <begin position="190"/>
        <end position="217"/>
    </location>
</feature>
<accession>A0AAX6MCE5</accession>
<reference evidence="7 8" key="1">
    <citation type="journal article" date="2024" name="Front Chem Biol">
        <title>Unveiling the potential of Daldinia eschscholtzii MFLUCC 19-0629 through bioactivity and bioinformatics studies for enhanced sustainable agriculture production.</title>
        <authorList>
            <person name="Brooks S."/>
            <person name="Weaver J.A."/>
            <person name="Klomchit A."/>
            <person name="Alharthi S.A."/>
            <person name="Onlamun T."/>
            <person name="Nurani R."/>
            <person name="Vong T.K."/>
            <person name="Alberti F."/>
            <person name="Greco C."/>
        </authorList>
    </citation>
    <scope>NUCLEOTIDE SEQUENCE [LARGE SCALE GENOMIC DNA]</scope>
    <source>
        <strain evidence="7">MFLUCC 19-0629</strain>
    </source>
</reference>
<feature type="compositionally biased region" description="Basic and acidic residues" evidence="5">
    <location>
        <begin position="1"/>
        <end position="14"/>
    </location>
</feature>
<keyword evidence="2" id="KW-0677">Repeat</keyword>
<dbReference type="InterPro" id="IPR022052">
    <property type="entry name" value="Histone-bd_RBBP4-like_N"/>
</dbReference>
<dbReference type="AlphaFoldDB" id="A0AAX6MCE5"/>
<evidence type="ECO:0000259" key="6">
    <source>
        <dbReference type="Pfam" id="PF12265"/>
    </source>
</evidence>
<dbReference type="PRINTS" id="PR00320">
    <property type="entry name" value="GPROTEINBRPT"/>
</dbReference>
<dbReference type="Pfam" id="PF00400">
    <property type="entry name" value="WD40"/>
    <property type="match status" value="2"/>
</dbReference>
<evidence type="ECO:0000256" key="3">
    <source>
        <dbReference type="ARBA" id="ARBA00040876"/>
    </source>
</evidence>